<evidence type="ECO:0000313" key="1">
    <source>
        <dbReference type="EMBL" id="GIY77373.1"/>
    </source>
</evidence>
<evidence type="ECO:0000313" key="2">
    <source>
        <dbReference type="Proteomes" id="UP001054945"/>
    </source>
</evidence>
<dbReference type="Proteomes" id="UP001054945">
    <property type="component" value="Unassembled WGS sequence"/>
</dbReference>
<dbReference type="EMBL" id="BPLR01015614">
    <property type="protein sequence ID" value="GIY77373.1"/>
    <property type="molecule type" value="Genomic_DNA"/>
</dbReference>
<organism evidence="1 2">
    <name type="scientific">Caerostris extrusa</name>
    <name type="common">Bark spider</name>
    <name type="synonym">Caerostris bankana</name>
    <dbReference type="NCBI Taxonomy" id="172846"/>
    <lineage>
        <taxon>Eukaryota</taxon>
        <taxon>Metazoa</taxon>
        <taxon>Ecdysozoa</taxon>
        <taxon>Arthropoda</taxon>
        <taxon>Chelicerata</taxon>
        <taxon>Arachnida</taxon>
        <taxon>Araneae</taxon>
        <taxon>Araneomorphae</taxon>
        <taxon>Entelegynae</taxon>
        <taxon>Araneoidea</taxon>
        <taxon>Araneidae</taxon>
        <taxon>Caerostris</taxon>
    </lineage>
</organism>
<dbReference type="AlphaFoldDB" id="A0AAV4W6Z0"/>
<protein>
    <submittedName>
        <fullName evidence="1">Uncharacterized protein</fullName>
    </submittedName>
</protein>
<accession>A0AAV4W6Z0</accession>
<proteinExistence type="predicted"/>
<sequence>MSYIATFTSKYASNILPMRSVRFQGSKVQCIWASQPMEFGSEQTRKLQCLSILSTHGLGWANISELNVTRLMDEKSIWRRKEACVRTETIRRNFDPPRTICFHPFKSFITKQRRFSRKKIISKTFSNIEKNSILSSYLIPFCVTDVYMRYDL</sequence>
<keyword evidence="2" id="KW-1185">Reference proteome</keyword>
<name>A0AAV4W6Z0_CAEEX</name>
<comment type="caution">
    <text evidence="1">The sequence shown here is derived from an EMBL/GenBank/DDBJ whole genome shotgun (WGS) entry which is preliminary data.</text>
</comment>
<gene>
    <name evidence="1" type="ORF">CEXT_688381</name>
</gene>
<reference evidence="1 2" key="1">
    <citation type="submission" date="2021-06" db="EMBL/GenBank/DDBJ databases">
        <title>Caerostris extrusa draft genome.</title>
        <authorList>
            <person name="Kono N."/>
            <person name="Arakawa K."/>
        </authorList>
    </citation>
    <scope>NUCLEOTIDE SEQUENCE [LARGE SCALE GENOMIC DNA]</scope>
</reference>